<dbReference type="Pfam" id="PF11807">
    <property type="entry name" value="UstYa"/>
    <property type="match status" value="1"/>
</dbReference>
<dbReference type="PANTHER" id="PTHR33365:SF14">
    <property type="entry name" value="TAT PATHWAY SIGNAL SEQUENCE"/>
    <property type="match status" value="1"/>
</dbReference>
<dbReference type="KEGG" id="pfy:PFICI_03673"/>
<dbReference type="InterPro" id="IPR021765">
    <property type="entry name" value="UstYa-like"/>
</dbReference>
<gene>
    <name evidence="3" type="ORF">PFICI_03673</name>
</gene>
<dbReference type="InParanoid" id="W3XHU6"/>
<organism evidence="3 4">
    <name type="scientific">Pestalotiopsis fici (strain W106-1 / CGMCC3.15140)</name>
    <dbReference type="NCBI Taxonomy" id="1229662"/>
    <lineage>
        <taxon>Eukaryota</taxon>
        <taxon>Fungi</taxon>
        <taxon>Dikarya</taxon>
        <taxon>Ascomycota</taxon>
        <taxon>Pezizomycotina</taxon>
        <taxon>Sordariomycetes</taxon>
        <taxon>Xylariomycetidae</taxon>
        <taxon>Amphisphaeriales</taxon>
        <taxon>Sporocadaceae</taxon>
        <taxon>Pestalotiopsis</taxon>
    </lineage>
</organism>
<dbReference type="eggNOG" id="ENOG502SMPP">
    <property type="taxonomic scope" value="Eukaryota"/>
</dbReference>
<comment type="similarity">
    <text evidence="1">Belongs to the ustYa family.</text>
</comment>
<dbReference type="InterPro" id="IPR011009">
    <property type="entry name" value="Kinase-like_dom_sf"/>
</dbReference>
<protein>
    <recommendedName>
        <fullName evidence="2">Aminoglycoside phosphotransferase domain-containing protein</fullName>
    </recommendedName>
</protein>
<reference evidence="4" key="1">
    <citation type="journal article" date="2015" name="BMC Genomics">
        <title>Genomic and transcriptomic analysis of the endophytic fungus Pestalotiopsis fici reveals its lifestyle and high potential for synthesis of natural products.</title>
        <authorList>
            <person name="Wang X."/>
            <person name="Zhang X."/>
            <person name="Liu L."/>
            <person name="Xiang M."/>
            <person name="Wang W."/>
            <person name="Sun X."/>
            <person name="Che Y."/>
            <person name="Guo L."/>
            <person name="Liu G."/>
            <person name="Guo L."/>
            <person name="Wang C."/>
            <person name="Yin W.B."/>
            <person name="Stadler M."/>
            <person name="Zhang X."/>
            <person name="Liu X."/>
        </authorList>
    </citation>
    <scope>NUCLEOTIDE SEQUENCE [LARGE SCALE GENOMIC DNA]</scope>
    <source>
        <strain evidence="4">W106-1 / CGMCC3.15140</strain>
    </source>
</reference>
<dbReference type="AlphaFoldDB" id="W3XHU6"/>
<sequence>MTSTHFGNSPPATNAWTAPILDKLDLGMDRVMFEGALQDNTSIWRQTPSPEVDAAWDYITTEGMEAVTAPAEDVLRSGKNVSMSVKVPTSWGLGDDAYLAQIEVFHQIHCLNQLRKEVYAEYYFTSPANDLRIGHRNHCIHMILQVLMCNADTGLIFHNWVHNSDLPAPQTRAFADFNTIKKCKNFDNILDWAREKGVKNTYDLQRLVGYIWEDDLTRRELRNLSILRDYGLESVSITPVEYSEHCPFPYNNFIYMIQLSSPMVSSTFSARSTRPGTAAPLNSKTTVFRLSNPYANDLNNANRVENEVAAQYLYRQQLSASHPELASLVPTIYAREPSRYPEISDETGFGWTICEHMPGTNLDAQFVKMDLPKKLEVVKQIAGIFAAFQKIIVPEELRGHFGGLTFDDSGQVVRGQMSICPPGPWEDYTDLWVARLRWQLHNADQSPALKGWQECGLRDRIDKLLNGNGIAKWMERIDVTQTTLAHGDFTMNNILFDDRNQRVTALLYFDFSCVTHPSQDFFTGLWDIGDGMRQDDSRLRTAILTGEFDDAAEDFSPDAKIDWEVSKAWDSTLAVQGVIRPSLILGIDKLETLWALEDAICPSNLSHEFKIERTKRKFPGKLGEIIKAATDKLIATLNELEA</sequence>
<name>W3XHU6_PESFW</name>
<dbReference type="RefSeq" id="XP_007830445.1">
    <property type="nucleotide sequence ID" value="XM_007832254.1"/>
</dbReference>
<dbReference type="OrthoDB" id="2831558at2759"/>
<evidence type="ECO:0000259" key="2">
    <source>
        <dbReference type="Pfam" id="PF01636"/>
    </source>
</evidence>
<dbReference type="Gene3D" id="3.90.1200.10">
    <property type="match status" value="1"/>
</dbReference>
<evidence type="ECO:0000256" key="1">
    <source>
        <dbReference type="ARBA" id="ARBA00035112"/>
    </source>
</evidence>
<dbReference type="GO" id="GO:0043386">
    <property type="term" value="P:mycotoxin biosynthetic process"/>
    <property type="evidence" value="ECO:0007669"/>
    <property type="project" value="InterPro"/>
</dbReference>
<evidence type="ECO:0000313" key="4">
    <source>
        <dbReference type="Proteomes" id="UP000030651"/>
    </source>
</evidence>
<keyword evidence="4" id="KW-1185">Reference proteome</keyword>
<feature type="domain" description="Aminoglycoside phosphotransferase" evidence="2">
    <location>
        <begin position="304"/>
        <end position="542"/>
    </location>
</feature>
<dbReference type="HOGENOM" id="CLU_426467_0_0_1"/>
<dbReference type="SUPFAM" id="SSF56112">
    <property type="entry name" value="Protein kinase-like (PK-like)"/>
    <property type="match status" value="1"/>
</dbReference>
<dbReference type="Proteomes" id="UP000030651">
    <property type="component" value="Unassembled WGS sequence"/>
</dbReference>
<dbReference type="InterPro" id="IPR002575">
    <property type="entry name" value="Aminoglycoside_PTrfase"/>
</dbReference>
<dbReference type="GeneID" id="19268686"/>
<dbReference type="PANTHER" id="PTHR33365">
    <property type="entry name" value="YALI0B05434P"/>
    <property type="match status" value="1"/>
</dbReference>
<dbReference type="EMBL" id="KI912110">
    <property type="protein sequence ID" value="ETS85648.1"/>
    <property type="molecule type" value="Genomic_DNA"/>
</dbReference>
<proteinExistence type="inferred from homology"/>
<evidence type="ECO:0000313" key="3">
    <source>
        <dbReference type="EMBL" id="ETS85648.1"/>
    </source>
</evidence>
<dbReference type="Pfam" id="PF01636">
    <property type="entry name" value="APH"/>
    <property type="match status" value="1"/>
</dbReference>
<dbReference type="STRING" id="1229662.W3XHU6"/>
<accession>W3XHU6</accession>